<dbReference type="GO" id="GO:0005840">
    <property type="term" value="C:ribosome"/>
    <property type="evidence" value="ECO:0007669"/>
    <property type="project" value="UniProtKB-KW"/>
</dbReference>
<feature type="domain" description="GHMP kinase N-terminal" evidence="3">
    <location>
        <begin position="330"/>
        <end position="411"/>
    </location>
</feature>
<dbReference type="EMBL" id="KZ994079">
    <property type="protein sequence ID" value="RKO93897.1"/>
    <property type="molecule type" value="Genomic_DNA"/>
</dbReference>
<dbReference type="PRINTS" id="PR00959">
    <property type="entry name" value="MEVGALKINASE"/>
</dbReference>
<dbReference type="OrthoDB" id="1924968at2759"/>
<dbReference type="Pfam" id="PF00288">
    <property type="entry name" value="GHMP_kinases_N"/>
    <property type="match status" value="1"/>
</dbReference>
<dbReference type="SUPFAM" id="SSF54211">
    <property type="entry name" value="Ribosomal protein S5 domain 2-like"/>
    <property type="match status" value="1"/>
</dbReference>
<dbReference type="Gene3D" id="3.30.70.890">
    <property type="entry name" value="GHMP kinase, C-terminal domain"/>
    <property type="match status" value="1"/>
</dbReference>
<dbReference type="UniPathway" id="UPA00057">
    <property type="reaction ID" value="UER00098"/>
</dbReference>
<name>A0A4V1ISK7_9FUNG</name>
<dbReference type="InterPro" id="IPR014721">
    <property type="entry name" value="Ribsml_uS5_D2-typ_fold_subgr"/>
</dbReference>
<dbReference type="AlphaFoldDB" id="A0A4V1ISK7"/>
<evidence type="ECO:0000313" key="4">
    <source>
        <dbReference type="EMBL" id="RKO93897.1"/>
    </source>
</evidence>
<organism evidence="4 5">
    <name type="scientific">Blyttiomyces helicus</name>
    <dbReference type="NCBI Taxonomy" id="388810"/>
    <lineage>
        <taxon>Eukaryota</taxon>
        <taxon>Fungi</taxon>
        <taxon>Fungi incertae sedis</taxon>
        <taxon>Chytridiomycota</taxon>
        <taxon>Chytridiomycota incertae sedis</taxon>
        <taxon>Chytridiomycetes</taxon>
        <taxon>Chytridiomycetes incertae sedis</taxon>
        <taxon>Blyttiomyces</taxon>
    </lineage>
</organism>
<dbReference type="InterPro" id="IPR053034">
    <property type="entry name" value="Glucuronokinase-like"/>
</dbReference>
<keyword evidence="5" id="KW-1185">Reference proteome</keyword>
<gene>
    <name evidence="4" type="ORF">BDK51DRAFT_13436</name>
</gene>
<dbReference type="InterPro" id="IPR006204">
    <property type="entry name" value="GHMP_kinase_N_dom"/>
</dbReference>
<dbReference type="GO" id="GO:0005524">
    <property type="term" value="F:ATP binding"/>
    <property type="evidence" value="ECO:0007669"/>
    <property type="project" value="UniProtKB-KW"/>
</dbReference>
<accession>A0A4V1ISK7</accession>
<dbReference type="InterPro" id="IPR020568">
    <property type="entry name" value="Ribosomal_Su5_D2-typ_SF"/>
</dbReference>
<feature type="non-terminal residue" evidence="4">
    <location>
        <position position="1"/>
    </location>
</feature>
<keyword evidence="1" id="KW-0547">Nucleotide-binding</keyword>
<proteinExistence type="predicted"/>
<keyword evidence="4" id="KW-0689">Ribosomal protein</keyword>
<keyword evidence="2" id="KW-0067">ATP-binding</keyword>
<feature type="non-terminal residue" evidence="4">
    <location>
        <position position="572"/>
    </location>
</feature>
<dbReference type="Proteomes" id="UP000269721">
    <property type="component" value="Unassembled WGS sequence"/>
</dbReference>
<dbReference type="SUPFAM" id="SSF55060">
    <property type="entry name" value="GHMP Kinase, C-terminal domain"/>
    <property type="match status" value="1"/>
</dbReference>
<dbReference type="InterPro" id="IPR036554">
    <property type="entry name" value="GHMP_kinase_C_sf"/>
</dbReference>
<reference evidence="5" key="1">
    <citation type="journal article" date="2018" name="Nat. Microbiol.">
        <title>Leveraging single-cell genomics to expand the fungal tree of life.</title>
        <authorList>
            <person name="Ahrendt S.R."/>
            <person name="Quandt C.A."/>
            <person name="Ciobanu D."/>
            <person name="Clum A."/>
            <person name="Salamov A."/>
            <person name="Andreopoulos B."/>
            <person name="Cheng J.F."/>
            <person name="Woyke T."/>
            <person name="Pelin A."/>
            <person name="Henrissat B."/>
            <person name="Reynolds N.K."/>
            <person name="Benny G.L."/>
            <person name="Smith M.E."/>
            <person name="James T.Y."/>
            <person name="Grigoriev I.V."/>
        </authorList>
    </citation>
    <scope>NUCLEOTIDE SEQUENCE [LARGE SCALE GENOMIC DNA]</scope>
</reference>
<evidence type="ECO:0000259" key="3">
    <source>
        <dbReference type="Pfam" id="PF00288"/>
    </source>
</evidence>
<dbReference type="GO" id="GO:0019287">
    <property type="term" value="P:isopentenyl diphosphate biosynthetic process, mevalonate pathway"/>
    <property type="evidence" value="ECO:0007669"/>
    <property type="project" value="UniProtKB-UniPathway"/>
</dbReference>
<protein>
    <submittedName>
        <fullName evidence="4">Ribosomal protein S5 domain 2-type protein</fullName>
    </submittedName>
</protein>
<dbReference type="Gene3D" id="3.30.230.10">
    <property type="match status" value="1"/>
</dbReference>
<dbReference type="PANTHER" id="PTHR38710">
    <property type="entry name" value="WITH PUTATIVE URIDYL PYROPHOSPHORYLASE-RELATED"/>
    <property type="match status" value="1"/>
</dbReference>
<evidence type="ECO:0000256" key="1">
    <source>
        <dbReference type="ARBA" id="ARBA00022741"/>
    </source>
</evidence>
<keyword evidence="4" id="KW-0687">Ribonucleoprotein</keyword>
<dbReference type="PANTHER" id="PTHR38710:SF1">
    <property type="entry name" value="WITH PUTATIVE URIDYL PYROPHOSPHORYLASE-RELATED"/>
    <property type="match status" value="1"/>
</dbReference>
<evidence type="ECO:0000256" key="2">
    <source>
        <dbReference type="ARBA" id="ARBA00022840"/>
    </source>
</evidence>
<sequence>LWGVPQPFLPTAGKPALTWLYGELVRRRTSVYLVADANSYRRCERWAMETGLPLDRVLNTGAAVGRKDVNFLEALDFIWHAKLKPLAPNTRLFLTDATLIPDPTHWPSLLAPTATSTVHAPASLCELTASGDLAKLGGDVPPMVMTLAGADALAAVDAYLDDPRTGTRYTDLVDFVASRASVRAVGVPKGAGSWRWMKGEVTAGEYLEVWSKFVPGGDVRVGAGTDLRMDAGVVSAKAYARVGLLGNPSDGFFGKTLALLLENFFAETLLVTNPDPYDTSVSIVPNQMCDPLRFASLRMASLACATDGYYGVTRLFLATLRVFWEHCEAEGIKLLRTGFRVVYTTNIPRQVGLAGSSALITSLWKALMQFHGVDSTRIPPAIAANLVLSVERDHLGIAAGYQDRVVQAYGGCVFMDFARPLMETRGYGDYRSIDISLLPPGLWMAYVAQPKESGKVHNDVKARFAAGDEKVTSAMSTFASLAEDGCAALLTKTLSVFAKLMDANFDLRRELYGDAVIGAQNLRLVAIAREHGHCAKFSGSGGCVIGMWRGEGGEDMREARTREMRRVMQREG</sequence>
<evidence type="ECO:0000313" key="5">
    <source>
        <dbReference type="Proteomes" id="UP000269721"/>
    </source>
</evidence>